<feature type="region of interest" description="Disordered" evidence="1">
    <location>
        <begin position="53"/>
        <end position="83"/>
    </location>
</feature>
<keyword evidence="3" id="KW-1185">Reference proteome</keyword>
<evidence type="ECO:0000313" key="3">
    <source>
        <dbReference type="Proteomes" id="UP001470230"/>
    </source>
</evidence>
<proteinExistence type="predicted"/>
<comment type="caution">
    <text evidence="2">The sequence shown here is derived from an EMBL/GenBank/DDBJ whole genome shotgun (WGS) entry which is preliminary data.</text>
</comment>
<evidence type="ECO:0000256" key="1">
    <source>
        <dbReference type="SAM" id="MobiDB-lite"/>
    </source>
</evidence>
<evidence type="ECO:0008006" key="4">
    <source>
        <dbReference type="Google" id="ProtNLM"/>
    </source>
</evidence>
<organism evidence="2 3">
    <name type="scientific">Tritrichomonas musculus</name>
    <dbReference type="NCBI Taxonomy" id="1915356"/>
    <lineage>
        <taxon>Eukaryota</taxon>
        <taxon>Metamonada</taxon>
        <taxon>Parabasalia</taxon>
        <taxon>Tritrichomonadida</taxon>
        <taxon>Tritrichomonadidae</taxon>
        <taxon>Tritrichomonas</taxon>
    </lineage>
</organism>
<dbReference type="Proteomes" id="UP001470230">
    <property type="component" value="Unassembled WGS sequence"/>
</dbReference>
<protein>
    <recommendedName>
        <fullName evidence="4">BAR domain-containing protein</fullName>
    </recommendedName>
</protein>
<gene>
    <name evidence="2" type="ORF">M9Y10_019110</name>
</gene>
<name>A0ABR2HJJ3_9EUKA</name>
<dbReference type="EMBL" id="JAPFFF010000027">
    <property type="protein sequence ID" value="KAK8848055.1"/>
    <property type="molecule type" value="Genomic_DNA"/>
</dbReference>
<accession>A0ABR2HJJ3</accession>
<evidence type="ECO:0000313" key="2">
    <source>
        <dbReference type="EMBL" id="KAK8848055.1"/>
    </source>
</evidence>
<reference evidence="2 3" key="1">
    <citation type="submission" date="2024-04" db="EMBL/GenBank/DDBJ databases">
        <title>Tritrichomonas musculus Genome.</title>
        <authorList>
            <person name="Alves-Ferreira E."/>
            <person name="Grigg M."/>
            <person name="Lorenzi H."/>
            <person name="Galac M."/>
        </authorList>
    </citation>
    <scope>NUCLEOTIDE SEQUENCE [LARGE SCALE GENOMIC DNA]</scope>
    <source>
        <strain evidence="2 3">EAF2021</strain>
    </source>
</reference>
<dbReference type="InterPro" id="IPR027267">
    <property type="entry name" value="AH/BAR_dom_sf"/>
</dbReference>
<dbReference type="Gene3D" id="1.20.1270.60">
    <property type="entry name" value="Arfaptin homology (AH) domain/BAR domain"/>
    <property type="match status" value="1"/>
</dbReference>
<feature type="compositionally biased region" description="Polar residues" evidence="1">
    <location>
        <begin position="73"/>
        <end position="82"/>
    </location>
</feature>
<sequence length="355" mass="40560">MNGKWNDEYLTYDQTVELFNKTLKGGKSVFFGIQAYFDEMLKKFNSFLVAQPQQQSQSPPQKLRPATIVEKPTANNRNSTGSFIGDRASNPILTLRQTANYLIQFSKFLKDTTSEYESRMQEVINKATGALQVLKEAKSRREYAYDMYAKSGEELKVSYDNKYPNLPEMQSNFLEFQKNAVDAHTHMNEVTAQTAMKMESAISEFEDIEKWRSDKFKEIIDNFSTWLRTFSHDLSQSSQMLEFLFGQIPTDESIEKSMDTSELLVPAADADYQIAQVDLLFSKFIPTSEIFKEEQQQGKELYQVTAECDAHGQFLRAVPGEIVVALEVNEENIKARDINECEGLIPLSSVTKYSG</sequence>